<evidence type="ECO:0000313" key="2">
    <source>
        <dbReference type="EMBL" id="QIP14510.1"/>
    </source>
</evidence>
<dbReference type="Proteomes" id="UP000501802">
    <property type="component" value="Chromosome"/>
</dbReference>
<dbReference type="KEGG" id="spib:G8759_18770"/>
<evidence type="ECO:0008006" key="4">
    <source>
        <dbReference type="Google" id="ProtNLM"/>
    </source>
</evidence>
<dbReference type="RefSeq" id="WP_167210709.1">
    <property type="nucleotide sequence ID" value="NZ_CP050063.1"/>
</dbReference>
<proteinExistence type="predicted"/>
<accession>A0A6G9AQ27</accession>
<keyword evidence="1" id="KW-0732">Signal</keyword>
<evidence type="ECO:0000256" key="1">
    <source>
        <dbReference type="SAM" id="SignalP"/>
    </source>
</evidence>
<reference evidence="2 3" key="1">
    <citation type="submission" date="2020-03" db="EMBL/GenBank/DDBJ databases">
        <authorList>
            <person name="Kim M.K."/>
        </authorList>
    </citation>
    <scope>NUCLEOTIDE SEQUENCE [LARGE SCALE GENOMIC DNA]</scope>
    <source>
        <strain evidence="2 3">BT328</strain>
    </source>
</reference>
<dbReference type="AlphaFoldDB" id="A0A6G9AQ27"/>
<feature type="chain" id="PRO_5026359888" description="DUF4968 domain-containing protein" evidence="1">
    <location>
        <begin position="18"/>
        <end position="132"/>
    </location>
</feature>
<sequence>MKTLLLFLRLMMVSVVAYCQSPATTRLYFIAMPANSLHTTLNPDKPIKVGRCTLLETNADSLGIVVTNKKTAYLHFERGHTYYFRVYGGHSVQSMTSLVSETEFWLDVGFNGASNYRHYFLDKEKGLTLLDD</sequence>
<gene>
    <name evidence="2" type="ORF">G8759_18770</name>
</gene>
<dbReference type="EMBL" id="CP050063">
    <property type="protein sequence ID" value="QIP14510.1"/>
    <property type="molecule type" value="Genomic_DNA"/>
</dbReference>
<organism evidence="2 3">
    <name type="scientific">Spirosoma aureum</name>
    <dbReference type="NCBI Taxonomy" id="2692134"/>
    <lineage>
        <taxon>Bacteria</taxon>
        <taxon>Pseudomonadati</taxon>
        <taxon>Bacteroidota</taxon>
        <taxon>Cytophagia</taxon>
        <taxon>Cytophagales</taxon>
        <taxon>Cytophagaceae</taxon>
        <taxon>Spirosoma</taxon>
    </lineage>
</organism>
<protein>
    <recommendedName>
        <fullName evidence="4">DUF4968 domain-containing protein</fullName>
    </recommendedName>
</protein>
<evidence type="ECO:0000313" key="3">
    <source>
        <dbReference type="Proteomes" id="UP000501802"/>
    </source>
</evidence>
<feature type="signal peptide" evidence="1">
    <location>
        <begin position="1"/>
        <end position="17"/>
    </location>
</feature>
<keyword evidence="3" id="KW-1185">Reference proteome</keyword>
<name>A0A6G9AQ27_9BACT</name>